<name>A0ABP8SS11_9ACTN</name>
<reference evidence="3" key="1">
    <citation type="journal article" date="2019" name="Int. J. Syst. Evol. Microbiol.">
        <title>The Global Catalogue of Microorganisms (GCM) 10K type strain sequencing project: providing services to taxonomists for standard genome sequencing and annotation.</title>
        <authorList>
            <consortium name="The Broad Institute Genomics Platform"/>
            <consortium name="The Broad Institute Genome Sequencing Center for Infectious Disease"/>
            <person name="Wu L."/>
            <person name="Ma J."/>
        </authorList>
    </citation>
    <scope>NUCLEOTIDE SEQUENCE [LARGE SCALE GENOMIC DNA]</scope>
    <source>
        <strain evidence="3">JCM 3175</strain>
    </source>
</reference>
<proteinExistence type="predicted"/>
<accession>A0ABP8SS11</accession>
<keyword evidence="3" id="KW-1185">Reference proteome</keyword>
<protein>
    <submittedName>
        <fullName evidence="2">Uncharacterized protein</fullName>
    </submittedName>
</protein>
<feature type="region of interest" description="Disordered" evidence="1">
    <location>
        <begin position="1"/>
        <end position="36"/>
    </location>
</feature>
<dbReference type="EMBL" id="BAABGU010000020">
    <property type="protein sequence ID" value="GAA4573053.1"/>
    <property type="molecule type" value="Genomic_DNA"/>
</dbReference>
<gene>
    <name evidence="2" type="ORF">GCM10023176_37240</name>
</gene>
<dbReference type="Proteomes" id="UP001500307">
    <property type="component" value="Unassembled WGS sequence"/>
</dbReference>
<comment type="caution">
    <text evidence="2">The sequence shown here is derived from an EMBL/GenBank/DDBJ whole genome shotgun (WGS) entry which is preliminary data.</text>
</comment>
<sequence length="60" mass="5976">MADAGVPAARTAATAVPVSAAKSAERRKGSSGSMEQVVREVRTSMAPGAGFAPSIESGTR</sequence>
<evidence type="ECO:0000313" key="2">
    <source>
        <dbReference type="EMBL" id="GAA4573053.1"/>
    </source>
</evidence>
<evidence type="ECO:0000256" key="1">
    <source>
        <dbReference type="SAM" id="MobiDB-lite"/>
    </source>
</evidence>
<organism evidence="2 3">
    <name type="scientific">Micromonospora coerulea</name>
    <dbReference type="NCBI Taxonomy" id="47856"/>
    <lineage>
        <taxon>Bacteria</taxon>
        <taxon>Bacillati</taxon>
        <taxon>Actinomycetota</taxon>
        <taxon>Actinomycetes</taxon>
        <taxon>Micromonosporales</taxon>
        <taxon>Micromonosporaceae</taxon>
        <taxon>Micromonospora</taxon>
    </lineage>
</organism>
<feature type="compositionally biased region" description="Low complexity" evidence="1">
    <location>
        <begin position="1"/>
        <end position="22"/>
    </location>
</feature>
<evidence type="ECO:0000313" key="3">
    <source>
        <dbReference type="Proteomes" id="UP001500307"/>
    </source>
</evidence>